<protein>
    <submittedName>
        <fullName evidence="3">IS110 family transposase</fullName>
    </submittedName>
</protein>
<organism evidence="3 4">
    <name type="scientific">Ochrobactrum soli</name>
    <dbReference type="NCBI Taxonomy" id="2448455"/>
    <lineage>
        <taxon>Bacteria</taxon>
        <taxon>Pseudomonadati</taxon>
        <taxon>Pseudomonadota</taxon>
        <taxon>Alphaproteobacteria</taxon>
        <taxon>Hyphomicrobiales</taxon>
        <taxon>Brucellaceae</taxon>
        <taxon>Brucella/Ochrobactrum group</taxon>
        <taxon>Ochrobactrum</taxon>
    </lineage>
</organism>
<dbReference type="GO" id="GO:0006313">
    <property type="term" value="P:DNA transposition"/>
    <property type="evidence" value="ECO:0007669"/>
    <property type="project" value="InterPro"/>
</dbReference>
<keyword evidence="4" id="KW-1185">Reference proteome</keyword>
<dbReference type="InterPro" id="IPR047650">
    <property type="entry name" value="Transpos_IS110"/>
</dbReference>
<reference evidence="3 4" key="1">
    <citation type="submission" date="2020-05" db="EMBL/GenBank/DDBJ databases">
        <title>Draft Genome Sequence of Ochrobactrum soli Isolated from Stable Fly Gut.</title>
        <authorList>
            <person name="Pileggi M.T."/>
            <person name="Vazhakkala L.J."/>
            <person name="Wong C.N."/>
        </authorList>
    </citation>
    <scope>NUCLEOTIDE SEQUENCE [LARGE SCALE GENOMIC DNA]</scope>
    <source>
        <strain evidence="3 4">MTP-C0764</strain>
    </source>
</reference>
<dbReference type="AlphaFoldDB" id="A0A849KMA8"/>
<proteinExistence type="predicted"/>
<dbReference type="EMBL" id="JABFCY010000016">
    <property type="protein sequence ID" value="NNU62821.1"/>
    <property type="molecule type" value="Genomic_DNA"/>
</dbReference>
<feature type="domain" description="Transposase IS116/IS110/IS902 C-terminal" evidence="2">
    <location>
        <begin position="218"/>
        <end position="297"/>
    </location>
</feature>
<evidence type="ECO:0000259" key="1">
    <source>
        <dbReference type="Pfam" id="PF01548"/>
    </source>
</evidence>
<dbReference type="InterPro" id="IPR002525">
    <property type="entry name" value="Transp_IS110-like_N"/>
</dbReference>
<dbReference type="RefSeq" id="WP_171319138.1">
    <property type="nucleotide sequence ID" value="NZ_JABFCY010000016.1"/>
</dbReference>
<dbReference type="Pfam" id="PF01548">
    <property type="entry name" value="DEDD_Tnp_IS110"/>
    <property type="match status" value="1"/>
</dbReference>
<feature type="domain" description="Transposase IS110-like N-terminal" evidence="1">
    <location>
        <begin position="7"/>
        <end position="146"/>
    </location>
</feature>
<dbReference type="GO" id="GO:0003677">
    <property type="term" value="F:DNA binding"/>
    <property type="evidence" value="ECO:0007669"/>
    <property type="project" value="InterPro"/>
</dbReference>
<dbReference type="NCBIfam" id="NF033542">
    <property type="entry name" value="transpos_IS110"/>
    <property type="match status" value="1"/>
</dbReference>
<accession>A0A849KMA8</accession>
<dbReference type="InterPro" id="IPR003346">
    <property type="entry name" value="Transposase_20"/>
</dbReference>
<evidence type="ECO:0000313" key="4">
    <source>
        <dbReference type="Proteomes" id="UP000574931"/>
    </source>
</evidence>
<comment type="caution">
    <text evidence="3">The sequence shown here is derived from an EMBL/GenBank/DDBJ whole genome shotgun (WGS) entry which is preliminary data.</text>
</comment>
<dbReference type="GO" id="GO:0004803">
    <property type="term" value="F:transposase activity"/>
    <property type="evidence" value="ECO:0007669"/>
    <property type="project" value="InterPro"/>
</dbReference>
<gene>
    <name evidence="3" type="ORF">HKX02_21515</name>
</gene>
<dbReference type="PANTHER" id="PTHR33055">
    <property type="entry name" value="TRANSPOSASE FOR INSERTION SEQUENCE ELEMENT IS1111A"/>
    <property type="match status" value="1"/>
</dbReference>
<name>A0A849KMA8_9HYPH</name>
<dbReference type="PANTHER" id="PTHR33055:SF3">
    <property type="entry name" value="PUTATIVE TRANSPOSASE FOR IS117-RELATED"/>
    <property type="match status" value="1"/>
</dbReference>
<sequence>MTQITTIGLDLAKNVFQVDGVDAEGYVLLRKTLRRSQMLAFFEQLRPCLIGIEACATAHYWARTLQSLGHEVRLISPTYVKPYVKRQKNDVADAAAICEAVSRPSMRFAPVKSVEQQSHLMLHSARELLITQRTALINALRAHFSELGIVVAEGARNVRNLLNILEQQRESVSETANIPTVAIAALQPLAEMLLETDRQIAKLDREILALHRDNGTSNRLATIPGIGVLTATYMTASLAAFASQFSCGREFAAYLGLVPRQYSSGGKPRLGRISKMGNRHLRKLLVVGATAALYSIRKGTSQSALALWARQLLAKKPFRLVAVALANKMARIAWAVIVHERDYQADIKPSPLIYTQTT</sequence>
<evidence type="ECO:0000259" key="2">
    <source>
        <dbReference type="Pfam" id="PF02371"/>
    </source>
</evidence>
<dbReference type="Pfam" id="PF02371">
    <property type="entry name" value="Transposase_20"/>
    <property type="match status" value="1"/>
</dbReference>
<dbReference type="Proteomes" id="UP000574931">
    <property type="component" value="Unassembled WGS sequence"/>
</dbReference>
<evidence type="ECO:0000313" key="3">
    <source>
        <dbReference type="EMBL" id="NNU62821.1"/>
    </source>
</evidence>